<evidence type="ECO:0000313" key="1">
    <source>
        <dbReference type="EMBL" id="KAH6939887.1"/>
    </source>
</evidence>
<reference evidence="1" key="1">
    <citation type="submission" date="2020-05" db="EMBL/GenBank/DDBJ databases">
        <title>Large-scale comparative analyses of tick genomes elucidate their genetic diversity and vector capacities.</title>
        <authorList>
            <person name="Jia N."/>
            <person name="Wang J."/>
            <person name="Shi W."/>
            <person name="Du L."/>
            <person name="Sun Y."/>
            <person name="Zhan W."/>
            <person name="Jiang J."/>
            <person name="Wang Q."/>
            <person name="Zhang B."/>
            <person name="Ji P."/>
            <person name="Sakyi L.B."/>
            <person name="Cui X."/>
            <person name="Yuan T."/>
            <person name="Jiang B."/>
            <person name="Yang W."/>
            <person name="Lam T.T.-Y."/>
            <person name="Chang Q."/>
            <person name="Ding S."/>
            <person name="Wang X."/>
            <person name="Zhu J."/>
            <person name="Ruan X."/>
            <person name="Zhao L."/>
            <person name="Wei J."/>
            <person name="Que T."/>
            <person name="Du C."/>
            <person name="Cheng J."/>
            <person name="Dai P."/>
            <person name="Han X."/>
            <person name="Huang E."/>
            <person name="Gao Y."/>
            <person name="Liu J."/>
            <person name="Shao H."/>
            <person name="Ye R."/>
            <person name="Li L."/>
            <person name="Wei W."/>
            <person name="Wang X."/>
            <person name="Wang C."/>
            <person name="Yang T."/>
            <person name="Huo Q."/>
            <person name="Li W."/>
            <person name="Guo W."/>
            <person name="Chen H."/>
            <person name="Zhou L."/>
            <person name="Ni X."/>
            <person name="Tian J."/>
            <person name="Zhou Y."/>
            <person name="Sheng Y."/>
            <person name="Liu T."/>
            <person name="Pan Y."/>
            <person name="Xia L."/>
            <person name="Li J."/>
            <person name="Zhao F."/>
            <person name="Cao W."/>
        </authorList>
    </citation>
    <scope>NUCLEOTIDE SEQUENCE</scope>
    <source>
        <strain evidence="1">Hyas-2018</strain>
    </source>
</reference>
<sequence>MRHVPIASTGLPRYVAAAAAISGRTVVRASSGWAATQTLLQEQLAAIHEAGTYKTERVLTSRQAASVHCGRLGQACAQPLCQQLPWTLGLAGDVATIAIDGTLSSGGLALAAGPSSFFIAPLAFVATTHRLLAGSLSVAAFLAALPPSVAPFSTFAVAAASAFSPAGVPH</sequence>
<keyword evidence="2" id="KW-1185">Reference proteome</keyword>
<proteinExistence type="predicted"/>
<accession>A0ACB7SXD3</accession>
<organism evidence="1 2">
    <name type="scientific">Hyalomma asiaticum</name>
    <name type="common">Tick</name>
    <dbReference type="NCBI Taxonomy" id="266040"/>
    <lineage>
        <taxon>Eukaryota</taxon>
        <taxon>Metazoa</taxon>
        <taxon>Ecdysozoa</taxon>
        <taxon>Arthropoda</taxon>
        <taxon>Chelicerata</taxon>
        <taxon>Arachnida</taxon>
        <taxon>Acari</taxon>
        <taxon>Parasitiformes</taxon>
        <taxon>Ixodida</taxon>
        <taxon>Ixodoidea</taxon>
        <taxon>Ixodidae</taxon>
        <taxon>Hyalomminae</taxon>
        <taxon>Hyalomma</taxon>
    </lineage>
</organism>
<evidence type="ECO:0000313" key="2">
    <source>
        <dbReference type="Proteomes" id="UP000821845"/>
    </source>
</evidence>
<name>A0ACB7SXD3_HYAAI</name>
<gene>
    <name evidence="1" type="ORF">HPB50_022006</name>
</gene>
<dbReference type="EMBL" id="CM023482">
    <property type="protein sequence ID" value="KAH6939887.1"/>
    <property type="molecule type" value="Genomic_DNA"/>
</dbReference>
<comment type="caution">
    <text evidence="1">The sequence shown here is derived from an EMBL/GenBank/DDBJ whole genome shotgun (WGS) entry which is preliminary data.</text>
</comment>
<dbReference type="Proteomes" id="UP000821845">
    <property type="component" value="Chromosome 2"/>
</dbReference>
<protein>
    <submittedName>
        <fullName evidence="1">Uncharacterized protein</fullName>
    </submittedName>
</protein>